<dbReference type="Pfam" id="PF01565">
    <property type="entry name" value="FAD_binding_4"/>
    <property type="match status" value="1"/>
</dbReference>
<dbReference type="Gene3D" id="3.30.43.10">
    <property type="entry name" value="Uridine Diphospho-n-acetylenolpyruvylglucosamine Reductase, domain 2"/>
    <property type="match status" value="1"/>
</dbReference>
<organism evidence="7 8">
    <name type="scientific">Microbacterium koreense</name>
    <dbReference type="NCBI Taxonomy" id="323761"/>
    <lineage>
        <taxon>Bacteria</taxon>
        <taxon>Bacillati</taxon>
        <taxon>Actinomycetota</taxon>
        <taxon>Actinomycetes</taxon>
        <taxon>Micrococcales</taxon>
        <taxon>Microbacteriaceae</taxon>
        <taxon>Microbacterium</taxon>
    </lineage>
</organism>
<evidence type="ECO:0000256" key="1">
    <source>
        <dbReference type="ARBA" id="ARBA00001974"/>
    </source>
</evidence>
<comment type="cofactor">
    <cofactor evidence="1">
        <name>FAD</name>
        <dbReference type="ChEBI" id="CHEBI:57692"/>
    </cofactor>
</comment>
<keyword evidence="3" id="KW-0285">Flavoprotein</keyword>
<evidence type="ECO:0000256" key="2">
    <source>
        <dbReference type="ARBA" id="ARBA00005466"/>
    </source>
</evidence>
<proteinExistence type="inferred from homology"/>
<dbReference type="InterPro" id="IPR050416">
    <property type="entry name" value="FAD-linked_Oxidoreductase"/>
</dbReference>
<dbReference type="EMBL" id="JBHTIM010000001">
    <property type="protein sequence ID" value="MFD0779857.1"/>
    <property type="molecule type" value="Genomic_DNA"/>
</dbReference>
<dbReference type="RefSeq" id="WP_378751352.1">
    <property type="nucleotide sequence ID" value="NZ_JBHSSV010000005.1"/>
</dbReference>
<dbReference type="Gene3D" id="3.30.465.10">
    <property type="match status" value="1"/>
</dbReference>
<dbReference type="InterPro" id="IPR036318">
    <property type="entry name" value="FAD-bd_PCMH-like_sf"/>
</dbReference>
<feature type="domain" description="FAD-binding PCMH-type" evidence="6">
    <location>
        <begin position="45"/>
        <end position="217"/>
    </location>
</feature>
<evidence type="ECO:0000256" key="5">
    <source>
        <dbReference type="ARBA" id="ARBA00023002"/>
    </source>
</evidence>
<evidence type="ECO:0000256" key="3">
    <source>
        <dbReference type="ARBA" id="ARBA00022630"/>
    </source>
</evidence>
<keyword evidence="4" id="KW-0274">FAD</keyword>
<name>A0ABW2ZMM0_9MICO</name>
<comment type="similarity">
    <text evidence="2">Belongs to the oxygen-dependent FAD-linked oxidoreductase family.</text>
</comment>
<dbReference type="Gene3D" id="3.40.462.20">
    <property type="match status" value="1"/>
</dbReference>
<dbReference type="SUPFAM" id="SSF56176">
    <property type="entry name" value="FAD-binding/transporter-associated domain-like"/>
    <property type="match status" value="1"/>
</dbReference>
<protein>
    <submittedName>
        <fullName evidence="7">FAD-binding oxidoreductase</fullName>
    </submittedName>
</protein>
<dbReference type="PANTHER" id="PTHR42973:SF39">
    <property type="entry name" value="FAD-BINDING PCMH-TYPE DOMAIN-CONTAINING PROTEIN"/>
    <property type="match status" value="1"/>
</dbReference>
<dbReference type="InterPro" id="IPR016167">
    <property type="entry name" value="FAD-bd_PCMH_sub1"/>
</dbReference>
<comment type="caution">
    <text evidence="7">The sequence shown here is derived from an EMBL/GenBank/DDBJ whole genome shotgun (WGS) entry which is preliminary data.</text>
</comment>
<dbReference type="Proteomes" id="UP001597042">
    <property type="component" value="Unassembled WGS sequence"/>
</dbReference>
<dbReference type="PROSITE" id="PS51387">
    <property type="entry name" value="FAD_PCMH"/>
    <property type="match status" value="1"/>
</dbReference>
<accession>A0ABW2ZMM0</accession>
<evidence type="ECO:0000256" key="4">
    <source>
        <dbReference type="ARBA" id="ARBA00022827"/>
    </source>
</evidence>
<evidence type="ECO:0000313" key="8">
    <source>
        <dbReference type="Proteomes" id="UP001597042"/>
    </source>
</evidence>
<keyword evidence="8" id="KW-1185">Reference proteome</keyword>
<gene>
    <name evidence="7" type="ORF">ACFQZV_00915</name>
</gene>
<dbReference type="InterPro" id="IPR016166">
    <property type="entry name" value="FAD-bd_PCMH"/>
</dbReference>
<dbReference type="PROSITE" id="PS00862">
    <property type="entry name" value="OX2_COVAL_FAD"/>
    <property type="match status" value="1"/>
</dbReference>
<reference evidence="8" key="1">
    <citation type="journal article" date="2019" name="Int. J. Syst. Evol. Microbiol.">
        <title>The Global Catalogue of Microorganisms (GCM) 10K type strain sequencing project: providing services to taxonomists for standard genome sequencing and annotation.</title>
        <authorList>
            <consortium name="The Broad Institute Genomics Platform"/>
            <consortium name="The Broad Institute Genome Sequencing Center for Infectious Disease"/>
            <person name="Wu L."/>
            <person name="Ma J."/>
        </authorList>
    </citation>
    <scope>NUCLEOTIDE SEQUENCE [LARGE SCALE GENOMIC DNA]</scope>
    <source>
        <strain evidence="8">CCUG 50754</strain>
    </source>
</reference>
<dbReference type="InterPro" id="IPR006094">
    <property type="entry name" value="Oxid_FAD_bind_N"/>
</dbReference>
<dbReference type="InterPro" id="IPR006093">
    <property type="entry name" value="Oxy_OxRdtase_FAD_BS"/>
</dbReference>
<dbReference type="InterPro" id="IPR016169">
    <property type="entry name" value="FAD-bd_PCMH_sub2"/>
</dbReference>
<sequence>MTAQDVSDRVVDGAADLLREALGDRVALPGDADFDRLRMPWNVAIDQRPFAVAYPQSAEDVVDIVRAAVKCGLRVAPQSTGHGAAALADTDIANAVLVNLSAMRGVSVDPDVRTARVLGGTQWNDVIDAIAPYGLAAMHGSSGDVSVAGYILAGGLSFYGRTHGLAITTVRAVQLVTADGSLVRASAEEHPDMFWAVRGGGGAFGVVVSLEIDLLPYGDVFAGMLLWDAVHAPAVSRAWAAWTQDAPESATTSLRVMNFPPMPDLPPFLSGRSVVVIDGAILESDDVAAELLVPLRALEPEMDTFARMPSAALVAVHMDPPDPTPVATIGGMVAELPAEAVDAFVAAGSAPGVFIAELRHCGGAIARGAAGGGAISALGGEYCVVGIGVVPALEMAAPVARAVRGVVDALRPWHADSLALTFVDGGVDRAPAWGRSRGRLIDLKYRFDSDDVFASGHPVETLG</sequence>
<evidence type="ECO:0000313" key="7">
    <source>
        <dbReference type="EMBL" id="MFD0779857.1"/>
    </source>
</evidence>
<keyword evidence="5" id="KW-0560">Oxidoreductase</keyword>
<evidence type="ECO:0000259" key="6">
    <source>
        <dbReference type="PROSITE" id="PS51387"/>
    </source>
</evidence>
<dbReference type="PANTHER" id="PTHR42973">
    <property type="entry name" value="BINDING OXIDOREDUCTASE, PUTATIVE (AFU_ORTHOLOGUE AFUA_1G17690)-RELATED"/>
    <property type="match status" value="1"/>
</dbReference>